<evidence type="ECO:0000256" key="2">
    <source>
        <dbReference type="ARBA" id="ARBA00023172"/>
    </source>
</evidence>
<feature type="domain" description="Tyr recombinase" evidence="3">
    <location>
        <begin position="95"/>
        <end position="291"/>
    </location>
</feature>
<comment type="caution">
    <text evidence="4">The sequence shown here is derived from an EMBL/GenBank/DDBJ whole genome shotgun (WGS) entry which is preliminary data.</text>
</comment>
<dbReference type="PANTHER" id="PTHR30349">
    <property type="entry name" value="PHAGE INTEGRASE-RELATED"/>
    <property type="match status" value="1"/>
</dbReference>
<dbReference type="PROSITE" id="PS51898">
    <property type="entry name" value="TYR_RECOMBINASE"/>
    <property type="match status" value="1"/>
</dbReference>
<accession>A0A5B0G664</accession>
<evidence type="ECO:0000313" key="5">
    <source>
        <dbReference type="Proteomes" id="UP000325273"/>
    </source>
</evidence>
<proteinExistence type="predicted"/>
<protein>
    <submittedName>
        <fullName evidence="4">Tyrosine-type recombinase/integrase</fullName>
    </submittedName>
</protein>
<evidence type="ECO:0000313" key="4">
    <source>
        <dbReference type="EMBL" id="KAA0997409.1"/>
    </source>
</evidence>
<organism evidence="4 5">
    <name type="scientific">Paraburkholderia panacisoli</name>
    <dbReference type="NCBI Taxonomy" id="2603818"/>
    <lineage>
        <taxon>Bacteria</taxon>
        <taxon>Pseudomonadati</taxon>
        <taxon>Pseudomonadota</taxon>
        <taxon>Betaproteobacteria</taxon>
        <taxon>Burkholderiales</taxon>
        <taxon>Burkholderiaceae</taxon>
        <taxon>Paraburkholderia</taxon>
    </lineage>
</organism>
<evidence type="ECO:0000259" key="3">
    <source>
        <dbReference type="PROSITE" id="PS51898"/>
    </source>
</evidence>
<dbReference type="PANTHER" id="PTHR30349:SF64">
    <property type="entry name" value="PROPHAGE INTEGRASE INTD-RELATED"/>
    <property type="match status" value="1"/>
</dbReference>
<dbReference type="GO" id="GO:0015074">
    <property type="term" value="P:DNA integration"/>
    <property type="evidence" value="ECO:0007669"/>
    <property type="project" value="UniProtKB-KW"/>
</dbReference>
<dbReference type="InterPro" id="IPR011010">
    <property type="entry name" value="DNA_brk_join_enz"/>
</dbReference>
<dbReference type="AlphaFoldDB" id="A0A5B0G664"/>
<dbReference type="InterPro" id="IPR002104">
    <property type="entry name" value="Integrase_catalytic"/>
</dbReference>
<dbReference type="SUPFAM" id="SSF56349">
    <property type="entry name" value="DNA breaking-rejoining enzymes"/>
    <property type="match status" value="1"/>
</dbReference>
<dbReference type="GO" id="GO:0006310">
    <property type="term" value="P:DNA recombination"/>
    <property type="evidence" value="ECO:0007669"/>
    <property type="project" value="UniProtKB-KW"/>
</dbReference>
<name>A0A5B0G664_9BURK</name>
<dbReference type="InterPro" id="IPR013762">
    <property type="entry name" value="Integrase-like_cat_sf"/>
</dbReference>
<keyword evidence="2" id="KW-0233">DNA recombination</keyword>
<evidence type="ECO:0000256" key="1">
    <source>
        <dbReference type="ARBA" id="ARBA00022908"/>
    </source>
</evidence>
<dbReference type="Pfam" id="PF00589">
    <property type="entry name" value="Phage_integrase"/>
    <property type="match status" value="1"/>
</dbReference>
<dbReference type="InterPro" id="IPR050090">
    <property type="entry name" value="Tyrosine_recombinase_XerCD"/>
</dbReference>
<reference evidence="4 5" key="1">
    <citation type="submission" date="2019-08" db="EMBL/GenBank/DDBJ databases">
        <title>Paraburkholderia sp. DCY113.</title>
        <authorList>
            <person name="Kang J."/>
        </authorList>
    </citation>
    <scope>NUCLEOTIDE SEQUENCE [LARGE SCALE GENOMIC DNA]</scope>
    <source>
        <strain evidence="4 5">DCY113</strain>
    </source>
</reference>
<keyword evidence="5" id="KW-1185">Reference proteome</keyword>
<keyword evidence="1" id="KW-0229">DNA integration</keyword>
<dbReference type="Proteomes" id="UP000325273">
    <property type="component" value="Unassembled WGS sequence"/>
</dbReference>
<dbReference type="Gene3D" id="1.10.443.10">
    <property type="entry name" value="Intergrase catalytic core"/>
    <property type="match status" value="1"/>
</dbReference>
<sequence>MIDTVGTYLAVRRAVGFQLKIVERYLRSYADFATDRGDQYVTGKTAIEWAALGRSANQRANRLRVLIRFAHFARAEDTNHEVPPDHVFCRHRQRRTPYICTDDEIKRLLLHAARLGPPGTLRGDTYQTLFGLLAATGLRISEALSLRLQDITPEGLVIRETKFRKTRLVWIHESVAVALQQYLRHRQPFARTDHVFVSSRGGGCLGYAIVAQTFQDICKAADIHGSGVGPRPRLHDLRHRFAVKALESCPDTRDRVTRHMLALSTYMGHAHFESTYWYLDSTPQLMTDIAAACESFVQGATP</sequence>
<dbReference type="GO" id="GO:0003677">
    <property type="term" value="F:DNA binding"/>
    <property type="evidence" value="ECO:0007669"/>
    <property type="project" value="InterPro"/>
</dbReference>
<dbReference type="EMBL" id="VTUZ01000089">
    <property type="protein sequence ID" value="KAA0997409.1"/>
    <property type="molecule type" value="Genomic_DNA"/>
</dbReference>
<gene>
    <name evidence="4" type="ORF">FVF58_49595</name>
</gene>